<evidence type="ECO:0000256" key="1">
    <source>
        <dbReference type="SAM" id="Phobius"/>
    </source>
</evidence>
<feature type="transmembrane region" description="Helical" evidence="1">
    <location>
        <begin position="103"/>
        <end position="122"/>
    </location>
</feature>
<dbReference type="EMBL" id="VSSQ01023754">
    <property type="protein sequence ID" value="MPM70874.1"/>
    <property type="molecule type" value="Genomic_DNA"/>
</dbReference>
<accession>A0A645C8K9</accession>
<gene>
    <name evidence="2" type="ORF">SDC9_117835</name>
</gene>
<sequence>MVPTDTKGSNPAIIIVVVTKAVKAIVSSAIPKLVPPRDNKNIKTGIKINSFPFKLATTFPIPASKAPVFVVTPKKPPINRTKMAISIASCNPAMGAITKSAKVAFLTSGMKYVAIAIIAVMAKSTV</sequence>
<reference evidence="2" key="1">
    <citation type="submission" date="2019-08" db="EMBL/GenBank/DDBJ databases">
        <authorList>
            <person name="Kucharzyk K."/>
            <person name="Murdoch R.W."/>
            <person name="Higgins S."/>
            <person name="Loffler F."/>
        </authorList>
    </citation>
    <scope>NUCLEOTIDE SEQUENCE</scope>
</reference>
<dbReference type="AlphaFoldDB" id="A0A645C8K9"/>
<proteinExistence type="predicted"/>
<organism evidence="2">
    <name type="scientific">bioreactor metagenome</name>
    <dbReference type="NCBI Taxonomy" id="1076179"/>
    <lineage>
        <taxon>unclassified sequences</taxon>
        <taxon>metagenomes</taxon>
        <taxon>ecological metagenomes</taxon>
    </lineage>
</organism>
<keyword evidence="1" id="KW-0812">Transmembrane</keyword>
<comment type="caution">
    <text evidence="2">The sequence shown here is derived from an EMBL/GenBank/DDBJ whole genome shotgun (WGS) entry which is preliminary data.</text>
</comment>
<keyword evidence="1" id="KW-0472">Membrane</keyword>
<name>A0A645C8K9_9ZZZZ</name>
<evidence type="ECO:0000313" key="2">
    <source>
        <dbReference type="EMBL" id="MPM70874.1"/>
    </source>
</evidence>
<keyword evidence="1" id="KW-1133">Transmembrane helix</keyword>
<protein>
    <submittedName>
        <fullName evidence="2">Uncharacterized protein</fullName>
    </submittedName>
</protein>